<dbReference type="InterPro" id="IPR015422">
    <property type="entry name" value="PyrdxlP-dep_Trfase_small"/>
</dbReference>
<dbReference type="InterPro" id="IPR004839">
    <property type="entry name" value="Aminotransferase_I/II_large"/>
</dbReference>
<dbReference type="InterPro" id="IPR000796">
    <property type="entry name" value="Asp_trans"/>
</dbReference>
<dbReference type="GO" id="GO:0006532">
    <property type="term" value="P:aspartate biosynthetic process"/>
    <property type="evidence" value="ECO:0007669"/>
    <property type="project" value="TreeGrafter"/>
</dbReference>
<protein>
    <recommendedName>
        <fullName evidence="7">Aspartate aminotransferase</fullName>
        <ecNumber evidence="7">2.6.1.1</ecNumber>
    </recommendedName>
</protein>
<dbReference type="PANTHER" id="PTHR11879:SF55">
    <property type="entry name" value="GLUTAMATE OXALOACETATE TRANSAMINASE 1, ISOFORM B"/>
    <property type="match status" value="1"/>
</dbReference>
<reference evidence="9" key="2">
    <citation type="journal article" date="2023" name="IMA Fungus">
        <title>Comparative genomic study of the Penicillium genus elucidates a diverse pangenome and 15 lateral gene transfer events.</title>
        <authorList>
            <person name="Petersen C."/>
            <person name="Sorensen T."/>
            <person name="Nielsen M.R."/>
            <person name="Sondergaard T.E."/>
            <person name="Sorensen J.L."/>
            <person name="Fitzpatrick D.A."/>
            <person name="Frisvad J.C."/>
            <person name="Nielsen K.L."/>
        </authorList>
    </citation>
    <scope>NUCLEOTIDE SEQUENCE</scope>
    <source>
        <strain evidence="9">IBT 16125</strain>
    </source>
</reference>
<dbReference type="InterPro" id="IPR004838">
    <property type="entry name" value="NHTrfase_class1_PyrdxlP-BS"/>
</dbReference>
<feature type="domain" description="Aminotransferase class I/classII large" evidence="8">
    <location>
        <begin position="2"/>
        <end position="210"/>
    </location>
</feature>
<evidence type="ECO:0000256" key="3">
    <source>
        <dbReference type="ARBA" id="ARBA00011738"/>
    </source>
</evidence>
<comment type="caution">
    <text evidence="9">The sequence shown here is derived from an EMBL/GenBank/DDBJ whole genome shotgun (WGS) entry which is preliminary data.</text>
</comment>
<keyword evidence="10" id="KW-1185">Reference proteome</keyword>
<dbReference type="PANTHER" id="PTHR11879">
    <property type="entry name" value="ASPARTATE AMINOTRANSFERASE"/>
    <property type="match status" value="1"/>
</dbReference>
<keyword evidence="5 7" id="KW-0808">Transferase</keyword>
<evidence type="ECO:0000256" key="7">
    <source>
        <dbReference type="RuleBase" id="RU000480"/>
    </source>
</evidence>
<dbReference type="GO" id="GO:0005829">
    <property type="term" value="C:cytosol"/>
    <property type="evidence" value="ECO:0007669"/>
    <property type="project" value="TreeGrafter"/>
</dbReference>
<accession>A0AAD6BZS2</accession>
<evidence type="ECO:0000259" key="8">
    <source>
        <dbReference type="Pfam" id="PF00155"/>
    </source>
</evidence>
<dbReference type="Pfam" id="PF00155">
    <property type="entry name" value="Aminotran_1_2"/>
    <property type="match status" value="1"/>
</dbReference>
<dbReference type="EMBL" id="JAPVEA010000008">
    <property type="protein sequence ID" value="KAJ5438726.1"/>
    <property type="molecule type" value="Genomic_DNA"/>
</dbReference>
<organism evidence="9 10">
    <name type="scientific">Penicillium daleae</name>
    <dbReference type="NCBI Taxonomy" id="63821"/>
    <lineage>
        <taxon>Eukaryota</taxon>
        <taxon>Fungi</taxon>
        <taxon>Dikarya</taxon>
        <taxon>Ascomycota</taxon>
        <taxon>Pezizomycotina</taxon>
        <taxon>Eurotiomycetes</taxon>
        <taxon>Eurotiomycetidae</taxon>
        <taxon>Eurotiales</taxon>
        <taxon>Aspergillaceae</taxon>
        <taxon>Penicillium</taxon>
    </lineage>
</organism>
<dbReference type="InterPro" id="IPR015424">
    <property type="entry name" value="PyrdxlP-dep_Trfase"/>
</dbReference>
<evidence type="ECO:0000256" key="5">
    <source>
        <dbReference type="ARBA" id="ARBA00022679"/>
    </source>
</evidence>
<gene>
    <name evidence="9" type="ORF">N7458_009724</name>
</gene>
<dbReference type="GeneID" id="81603349"/>
<dbReference type="CDD" id="cd00609">
    <property type="entry name" value="AAT_like"/>
    <property type="match status" value="1"/>
</dbReference>
<evidence type="ECO:0000256" key="2">
    <source>
        <dbReference type="ARBA" id="ARBA00007441"/>
    </source>
</evidence>
<proteinExistence type="inferred from homology"/>
<dbReference type="Gene3D" id="3.90.1150.10">
    <property type="entry name" value="Aspartate Aminotransferase, domain 1"/>
    <property type="match status" value="1"/>
</dbReference>
<evidence type="ECO:0000313" key="9">
    <source>
        <dbReference type="EMBL" id="KAJ5438726.1"/>
    </source>
</evidence>
<comment type="similarity">
    <text evidence="2">Belongs to the class-I pyridoxal-phosphate-dependent aminotransferase family.</text>
</comment>
<evidence type="ECO:0000256" key="6">
    <source>
        <dbReference type="ARBA" id="ARBA00022898"/>
    </source>
</evidence>
<comment type="cofactor">
    <cofactor evidence="1">
        <name>pyridoxal 5'-phosphate</name>
        <dbReference type="ChEBI" id="CHEBI:597326"/>
    </cofactor>
</comment>
<keyword evidence="4 7" id="KW-0032">Aminotransferase</keyword>
<comment type="catalytic activity">
    <reaction evidence="7">
        <text>L-aspartate + 2-oxoglutarate = oxaloacetate + L-glutamate</text>
        <dbReference type="Rhea" id="RHEA:21824"/>
        <dbReference type="ChEBI" id="CHEBI:16452"/>
        <dbReference type="ChEBI" id="CHEBI:16810"/>
        <dbReference type="ChEBI" id="CHEBI:29985"/>
        <dbReference type="ChEBI" id="CHEBI:29991"/>
        <dbReference type="EC" id="2.6.1.1"/>
    </reaction>
</comment>
<evidence type="ECO:0000256" key="1">
    <source>
        <dbReference type="ARBA" id="ARBA00001933"/>
    </source>
</evidence>
<comment type="miscellaneous">
    <text evidence="7">In eukaryotes there are cytoplasmic, mitochondrial and chloroplastic isozymes.</text>
</comment>
<comment type="subunit">
    <text evidence="3 7">Homodimer.</text>
</comment>
<dbReference type="InterPro" id="IPR015421">
    <property type="entry name" value="PyrdxlP-dep_Trfase_major"/>
</dbReference>
<dbReference type="RefSeq" id="XP_056761955.1">
    <property type="nucleotide sequence ID" value="XM_056913106.1"/>
</dbReference>
<evidence type="ECO:0000313" key="10">
    <source>
        <dbReference type="Proteomes" id="UP001213681"/>
    </source>
</evidence>
<reference evidence="9" key="1">
    <citation type="submission" date="2022-12" db="EMBL/GenBank/DDBJ databases">
        <authorList>
            <person name="Petersen C."/>
        </authorList>
    </citation>
    <scope>NUCLEOTIDE SEQUENCE</scope>
    <source>
        <strain evidence="9">IBT 16125</strain>
    </source>
</reference>
<dbReference type="AlphaFoldDB" id="A0AAD6BZS2"/>
<dbReference type="Proteomes" id="UP001213681">
    <property type="component" value="Unassembled WGS sequence"/>
</dbReference>
<keyword evidence="6" id="KW-0663">Pyridoxal phosphate</keyword>
<dbReference type="SUPFAM" id="SSF53383">
    <property type="entry name" value="PLP-dependent transferases"/>
    <property type="match status" value="1"/>
</dbReference>
<dbReference type="GO" id="GO:0004069">
    <property type="term" value="F:L-aspartate:2-oxoglutarate aminotransferase activity"/>
    <property type="evidence" value="ECO:0007669"/>
    <property type="project" value="UniProtKB-EC"/>
</dbReference>
<evidence type="ECO:0000256" key="4">
    <source>
        <dbReference type="ARBA" id="ARBA00022576"/>
    </source>
</evidence>
<dbReference type="PRINTS" id="PR00799">
    <property type="entry name" value="TRANSAMINASE"/>
</dbReference>
<dbReference type="EC" id="2.6.1.1" evidence="7"/>
<dbReference type="GO" id="GO:0030170">
    <property type="term" value="F:pyridoxal phosphate binding"/>
    <property type="evidence" value="ECO:0007669"/>
    <property type="project" value="InterPro"/>
</dbReference>
<dbReference type="Gene3D" id="3.40.640.10">
    <property type="entry name" value="Type I PLP-dependent aspartate aminotransferase-like (Major domain)"/>
    <property type="match status" value="1"/>
</dbReference>
<name>A0AAD6BZS2_9EURO</name>
<sequence length="225" mass="24775">MTRTLNSAPKGNSNIVVLHGCAHNPTGVDPTDDEWKEMAKIMKSNDLFPFFDCAYQGFATGYLSQDNFAVRYFVEQGIQLVIAQSFAKNLGLYGERAGAFHLVASPGPGASSTVDRVASQLSILQRSEISSPPIYGAQIASIILNDPRPFIEWEADLLTICGLIKKMRKCLKEELDRLQTPGTWGHIVNQIGMLSFTGLSPAQVLELREKCLCIWLKLEGSVLRA</sequence>
<dbReference type="PROSITE" id="PS00105">
    <property type="entry name" value="AA_TRANSFER_CLASS_1"/>
    <property type="match status" value="1"/>
</dbReference>